<dbReference type="InterPro" id="IPR036388">
    <property type="entry name" value="WH-like_DNA-bd_sf"/>
</dbReference>
<dbReference type="CDD" id="cd18015">
    <property type="entry name" value="DEXHc_RecQ1"/>
    <property type="match status" value="1"/>
</dbReference>
<protein>
    <recommendedName>
        <fullName evidence="17">ATP-dependent DNA helicase</fullName>
        <ecNumber evidence="17">5.6.2.4</ecNumber>
    </recommendedName>
</protein>
<dbReference type="GO" id="GO:0046872">
    <property type="term" value="F:metal ion binding"/>
    <property type="evidence" value="ECO:0007669"/>
    <property type="project" value="UniProtKB-KW"/>
</dbReference>
<feature type="region of interest" description="Disordered" evidence="19">
    <location>
        <begin position="690"/>
        <end position="728"/>
    </location>
</feature>
<dbReference type="RefSeq" id="XP_022332198.1">
    <property type="nucleotide sequence ID" value="XM_022476490.1"/>
</dbReference>
<dbReference type="SMART" id="SM00490">
    <property type="entry name" value="HELICc"/>
    <property type="match status" value="1"/>
</dbReference>
<dbReference type="Gene3D" id="1.10.10.10">
    <property type="entry name" value="Winged helix-like DNA-binding domain superfamily/Winged helix DNA-binding domain"/>
    <property type="match status" value="1"/>
</dbReference>
<keyword evidence="10" id="KW-0862">Zinc</keyword>
<dbReference type="GO" id="GO:0016787">
    <property type="term" value="F:hydrolase activity"/>
    <property type="evidence" value="ECO:0007669"/>
    <property type="project" value="UniProtKB-KW"/>
</dbReference>
<dbReference type="AlphaFoldDB" id="A0A8B8DX60"/>
<evidence type="ECO:0000256" key="16">
    <source>
        <dbReference type="ARBA" id="ARBA00048778"/>
    </source>
</evidence>
<comment type="cofactor">
    <cofactor evidence="1">
        <name>Mn(2+)</name>
        <dbReference type="ChEBI" id="CHEBI:29035"/>
    </cofactor>
</comment>
<evidence type="ECO:0000256" key="1">
    <source>
        <dbReference type="ARBA" id="ARBA00001936"/>
    </source>
</evidence>
<accession>A0A8B8DX60</accession>
<keyword evidence="7 17" id="KW-0547">Nucleotide-binding</keyword>
<dbReference type="SUPFAM" id="SSF52540">
    <property type="entry name" value="P-loop containing nucleoside triphosphate hydrolases"/>
    <property type="match status" value="1"/>
</dbReference>
<evidence type="ECO:0000259" key="20">
    <source>
        <dbReference type="PROSITE" id="PS51192"/>
    </source>
</evidence>
<feature type="compositionally biased region" description="Polar residues" evidence="19">
    <location>
        <begin position="630"/>
        <end position="650"/>
    </location>
</feature>
<dbReference type="InterPro" id="IPR002464">
    <property type="entry name" value="DNA/RNA_helicase_DEAH_CS"/>
</dbReference>
<keyword evidence="12" id="KW-0238">DNA-binding</keyword>
<dbReference type="NCBIfam" id="TIGR00614">
    <property type="entry name" value="recQ_fam"/>
    <property type="match status" value="1"/>
</dbReference>
<dbReference type="Gene3D" id="3.40.50.300">
    <property type="entry name" value="P-loop containing nucleotide triphosphate hydrolases"/>
    <property type="match status" value="2"/>
</dbReference>
<dbReference type="KEGG" id="cvn:111129935"/>
<evidence type="ECO:0000256" key="3">
    <source>
        <dbReference type="ARBA" id="ARBA00001947"/>
    </source>
</evidence>
<feature type="domain" description="Helicase ATP-binding" evidence="20">
    <location>
        <begin position="92"/>
        <end position="267"/>
    </location>
</feature>
<dbReference type="GO" id="GO:0043138">
    <property type="term" value="F:3'-5' DNA helicase activity"/>
    <property type="evidence" value="ECO:0007669"/>
    <property type="project" value="UniProtKB-EC"/>
</dbReference>
<keyword evidence="13" id="KW-0413">Isomerase</keyword>
<dbReference type="Pfam" id="PF00271">
    <property type="entry name" value="Helicase_C"/>
    <property type="match status" value="1"/>
</dbReference>
<dbReference type="Proteomes" id="UP000694844">
    <property type="component" value="Chromosome 1"/>
</dbReference>
<dbReference type="FunFam" id="3.40.50.300:FF:000596">
    <property type="entry name" value="ATP-dependent DNA helicase"/>
    <property type="match status" value="1"/>
</dbReference>
<dbReference type="InterPro" id="IPR004589">
    <property type="entry name" value="DNA_helicase_ATP-dep_RecQ"/>
</dbReference>
<feature type="coiled-coil region" evidence="18">
    <location>
        <begin position="1"/>
        <end position="35"/>
    </location>
</feature>
<keyword evidence="9 17" id="KW-0347">Helicase</keyword>
<dbReference type="PANTHER" id="PTHR13710:SF105">
    <property type="entry name" value="ATP-DEPENDENT DNA HELICASE Q1"/>
    <property type="match status" value="1"/>
</dbReference>
<evidence type="ECO:0000259" key="21">
    <source>
        <dbReference type="PROSITE" id="PS51194"/>
    </source>
</evidence>
<comment type="catalytic activity">
    <reaction evidence="15 17">
        <text>Couples ATP hydrolysis with the unwinding of duplex DNA by translocating in the 3'-5' direction.</text>
        <dbReference type="EC" id="5.6.2.4"/>
    </reaction>
</comment>
<evidence type="ECO:0000256" key="6">
    <source>
        <dbReference type="ARBA" id="ARBA00022723"/>
    </source>
</evidence>
<evidence type="ECO:0000256" key="11">
    <source>
        <dbReference type="ARBA" id="ARBA00022840"/>
    </source>
</evidence>
<dbReference type="GO" id="GO:0000724">
    <property type="term" value="P:double-strand break repair via homologous recombination"/>
    <property type="evidence" value="ECO:0007669"/>
    <property type="project" value="TreeGrafter"/>
</dbReference>
<dbReference type="GO" id="GO:0005694">
    <property type="term" value="C:chromosome"/>
    <property type="evidence" value="ECO:0007669"/>
    <property type="project" value="TreeGrafter"/>
</dbReference>
<gene>
    <name evidence="23" type="primary">LOC111129935</name>
</gene>
<evidence type="ECO:0000256" key="8">
    <source>
        <dbReference type="ARBA" id="ARBA00022801"/>
    </source>
</evidence>
<feature type="domain" description="Helicase C-terminal" evidence="21">
    <location>
        <begin position="300"/>
        <end position="451"/>
    </location>
</feature>
<comment type="catalytic activity">
    <reaction evidence="16">
        <text>ATP + H2O = ADP + phosphate + H(+)</text>
        <dbReference type="Rhea" id="RHEA:13065"/>
        <dbReference type="ChEBI" id="CHEBI:15377"/>
        <dbReference type="ChEBI" id="CHEBI:15378"/>
        <dbReference type="ChEBI" id="CHEBI:30616"/>
        <dbReference type="ChEBI" id="CHEBI:43474"/>
        <dbReference type="ChEBI" id="CHEBI:456216"/>
    </reaction>
    <physiologicalReaction direction="left-to-right" evidence="16">
        <dbReference type="Rhea" id="RHEA:13066"/>
    </physiologicalReaction>
</comment>
<evidence type="ECO:0000313" key="22">
    <source>
        <dbReference type="Proteomes" id="UP000694844"/>
    </source>
</evidence>
<organism evidence="22 23">
    <name type="scientific">Crassostrea virginica</name>
    <name type="common">Eastern oyster</name>
    <dbReference type="NCBI Taxonomy" id="6565"/>
    <lineage>
        <taxon>Eukaryota</taxon>
        <taxon>Metazoa</taxon>
        <taxon>Spiralia</taxon>
        <taxon>Lophotrochozoa</taxon>
        <taxon>Mollusca</taxon>
        <taxon>Bivalvia</taxon>
        <taxon>Autobranchia</taxon>
        <taxon>Pteriomorphia</taxon>
        <taxon>Ostreida</taxon>
        <taxon>Ostreoidea</taxon>
        <taxon>Ostreidae</taxon>
        <taxon>Crassostrea</taxon>
    </lineage>
</organism>
<evidence type="ECO:0000256" key="2">
    <source>
        <dbReference type="ARBA" id="ARBA00001946"/>
    </source>
</evidence>
<feature type="region of interest" description="Disordered" evidence="19">
    <location>
        <begin position="600"/>
        <end position="666"/>
    </location>
</feature>
<evidence type="ECO:0000256" key="13">
    <source>
        <dbReference type="ARBA" id="ARBA00023235"/>
    </source>
</evidence>
<evidence type="ECO:0000256" key="17">
    <source>
        <dbReference type="RuleBase" id="RU364117"/>
    </source>
</evidence>
<dbReference type="InterPro" id="IPR027417">
    <property type="entry name" value="P-loop_NTPase"/>
</dbReference>
<keyword evidence="18" id="KW-0175">Coiled coil</keyword>
<dbReference type="Pfam" id="PF00270">
    <property type="entry name" value="DEAD"/>
    <property type="match status" value="1"/>
</dbReference>
<keyword evidence="22" id="KW-1185">Reference proteome</keyword>
<evidence type="ECO:0000256" key="18">
    <source>
        <dbReference type="SAM" id="Coils"/>
    </source>
</evidence>
<evidence type="ECO:0000256" key="14">
    <source>
        <dbReference type="ARBA" id="ARBA00023242"/>
    </source>
</evidence>
<keyword evidence="11 17" id="KW-0067">ATP-binding</keyword>
<dbReference type="PROSITE" id="PS51194">
    <property type="entry name" value="HELICASE_CTER"/>
    <property type="match status" value="1"/>
</dbReference>
<dbReference type="FunFam" id="3.40.50.300:FF:000752">
    <property type="entry name" value="ATP-dependent DNA helicase"/>
    <property type="match status" value="1"/>
</dbReference>
<evidence type="ECO:0000256" key="7">
    <source>
        <dbReference type="ARBA" id="ARBA00022741"/>
    </source>
</evidence>
<evidence type="ECO:0000256" key="5">
    <source>
        <dbReference type="ARBA" id="ARBA00005446"/>
    </source>
</evidence>
<dbReference type="PROSITE" id="PS51192">
    <property type="entry name" value="HELICASE_ATP_BIND_1"/>
    <property type="match status" value="1"/>
</dbReference>
<evidence type="ECO:0000256" key="12">
    <source>
        <dbReference type="ARBA" id="ARBA00023125"/>
    </source>
</evidence>
<dbReference type="PROSITE" id="PS00690">
    <property type="entry name" value="DEAH_ATP_HELICASE"/>
    <property type="match status" value="1"/>
</dbReference>
<dbReference type="InterPro" id="IPR001650">
    <property type="entry name" value="Helicase_C-like"/>
</dbReference>
<dbReference type="EC" id="5.6.2.4" evidence="17"/>
<evidence type="ECO:0000256" key="9">
    <source>
        <dbReference type="ARBA" id="ARBA00022806"/>
    </source>
</evidence>
<keyword evidence="14 17" id="KW-0539">Nucleus</keyword>
<comment type="cofactor">
    <cofactor evidence="2">
        <name>Mg(2+)</name>
        <dbReference type="ChEBI" id="CHEBI:18420"/>
    </cofactor>
</comment>
<evidence type="ECO:0000256" key="19">
    <source>
        <dbReference type="SAM" id="MobiDB-lite"/>
    </source>
</evidence>
<dbReference type="Pfam" id="PF16124">
    <property type="entry name" value="RecQ_Zn_bind"/>
    <property type="match status" value="1"/>
</dbReference>
<evidence type="ECO:0000256" key="10">
    <source>
        <dbReference type="ARBA" id="ARBA00022833"/>
    </source>
</evidence>
<comment type="cofactor">
    <cofactor evidence="3">
        <name>Zn(2+)</name>
        <dbReference type="ChEBI" id="CHEBI:29105"/>
    </cofactor>
</comment>
<dbReference type="PANTHER" id="PTHR13710">
    <property type="entry name" value="DNA HELICASE RECQ FAMILY MEMBER"/>
    <property type="match status" value="1"/>
</dbReference>
<comment type="similarity">
    <text evidence="5 17">Belongs to the helicase family. RecQ subfamily.</text>
</comment>
<keyword evidence="6" id="KW-0479">Metal-binding</keyword>
<reference evidence="23" key="2">
    <citation type="submission" date="2025-08" db="UniProtKB">
        <authorList>
            <consortium name="RefSeq"/>
        </authorList>
    </citation>
    <scope>IDENTIFICATION</scope>
    <source>
        <tissue evidence="23">Whole sample</tissue>
    </source>
</reference>
<dbReference type="GO" id="GO:0005634">
    <property type="term" value="C:nucleus"/>
    <property type="evidence" value="ECO:0007669"/>
    <property type="project" value="UniProtKB-SubCell"/>
</dbReference>
<dbReference type="InterPro" id="IPR011545">
    <property type="entry name" value="DEAD/DEAH_box_helicase_dom"/>
</dbReference>
<dbReference type="GO" id="GO:0003677">
    <property type="term" value="F:DNA binding"/>
    <property type="evidence" value="ECO:0007669"/>
    <property type="project" value="UniProtKB-KW"/>
</dbReference>
<dbReference type="InterPro" id="IPR032284">
    <property type="entry name" value="RecQ_Zn-bd"/>
</dbReference>
<evidence type="ECO:0000313" key="23">
    <source>
        <dbReference type="RefSeq" id="XP_022332198.1"/>
    </source>
</evidence>
<keyword evidence="8 17" id="KW-0378">Hydrolase</keyword>
<evidence type="ECO:0000256" key="15">
    <source>
        <dbReference type="ARBA" id="ARBA00034617"/>
    </source>
</evidence>
<proteinExistence type="inferred from homology"/>
<dbReference type="OrthoDB" id="10261556at2759"/>
<dbReference type="GO" id="GO:0009378">
    <property type="term" value="F:four-way junction helicase activity"/>
    <property type="evidence" value="ECO:0007669"/>
    <property type="project" value="TreeGrafter"/>
</dbReference>
<dbReference type="CDD" id="cd18794">
    <property type="entry name" value="SF2_C_RecQ"/>
    <property type="match status" value="1"/>
</dbReference>
<feature type="compositionally biased region" description="Gly residues" evidence="19">
    <location>
        <begin position="699"/>
        <end position="711"/>
    </location>
</feature>
<dbReference type="GO" id="GO:0005524">
    <property type="term" value="F:ATP binding"/>
    <property type="evidence" value="ECO:0007669"/>
    <property type="project" value="UniProtKB-KW"/>
</dbReference>
<comment type="subcellular location">
    <subcellularLocation>
        <location evidence="4 17">Nucleus</location>
    </subcellularLocation>
</comment>
<dbReference type="GO" id="GO:0005737">
    <property type="term" value="C:cytoplasm"/>
    <property type="evidence" value="ECO:0007669"/>
    <property type="project" value="TreeGrafter"/>
</dbReference>
<dbReference type="GeneID" id="111129935"/>
<dbReference type="InterPro" id="IPR014001">
    <property type="entry name" value="Helicase_ATP-bd"/>
</dbReference>
<dbReference type="SMART" id="SM00487">
    <property type="entry name" value="DEXDc"/>
    <property type="match status" value="1"/>
</dbReference>
<name>A0A8B8DX60_CRAVI</name>
<sequence length="728" mass="81594">MEGHRKELAEVRDQLADIEIQIDALLQTQADLTARRDQLEGLIAAGISPSSPPHEDIKDWDSEDFNWSAELKQKMESVFGISELRPMQLQTMNVTMSGKDCILIMPTGGGKSLCFQLPALLSKGVTLVVSPLVSLMEDQVIALENYHVDAAMLNASTDKNQVTAVQNAMVDKAAPLRLLYVTPEKLAKSKRFMAKLEKMYAVERFSRLVIDEVHCCSQWGHDFRPDYKFLGIMKRQFPGVPILGLTATGTKNVIEDVKKILNIPNCVLFKASFNRPNLFYEVRDHSYAGYMEQNIDTKPNLQNTRKLIQKRFNNQSGIIYCLSRKESQDVTADLQQRGIKTGCYHADLSGRERSRVHRLWLQNQIKVVVATTAFGMGIDKPDVRFVIHFSVSKSMENLYQESGRAGRDDQKSHCIVFYRLADIFRQSSMVFTEQTGLDNLYGIMAYCTDLTRCRRSVIAQHFGETWDKSHCQEMCDHCQTPVETEKKDIKRICQLMIEVLNQASSKEERLTAIKLMDAFQGKKVGGFRVVGLDLPAVTRDILERVISLMLVKGYLREDFHFTAYTTISYLVPGDKRNLLKCESTKVVLECVQRQKLCSRSQKSPGQGVPIDSGPPISRSKVTKPKLVIVKSQNSSTPGPSGEQCSRLSQTKTRKRKKPVIFDSDDSDLDFGEQSVGSVVKKRYVLAPSCTSLESEGTGSCEGVGSCEGQGSKGNSVNEAIQLDSDSND</sequence>
<reference evidence="22" key="1">
    <citation type="submission" date="2024-06" db="UniProtKB">
        <authorList>
            <consortium name="RefSeq"/>
        </authorList>
    </citation>
    <scope>NUCLEOTIDE SEQUENCE [LARGE SCALE GENOMIC DNA]</scope>
</reference>
<evidence type="ECO:0000256" key="4">
    <source>
        <dbReference type="ARBA" id="ARBA00004123"/>
    </source>
</evidence>